<organism evidence="5 6">
    <name type="scientific">Triparma laevis f. inornata</name>
    <dbReference type="NCBI Taxonomy" id="1714386"/>
    <lineage>
        <taxon>Eukaryota</taxon>
        <taxon>Sar</taxon>
        <taxon>Stramenopiles</taxon>
        <taxon>Ochrophyta</taxon>
        <taxon>Bolidophyceae</taxon>
        <taxon>Parmales</taxon>
        <taxon>Triparmaceae</taxon>
        <taxon>Triparma</taxon>
    </lineage>
</organism>
<dbReference type="InterPro" id="IPR054573">
    <property type="entry name" value="PP2A/SF3B1-like_HEAT"/>
</dbReference>
<reference evidence="6" key="1">
    <citation type="journal article" date="2023" name="Commun. Biol.">
        <title>Genome analysis of Parmales, the sister group of diatoms, reveals the evolutionary specialization of diatoms from phago-mixotrophs to photoautotrophs.</title>
        <authorList>
            <person name="Ban H."/>
            <person name="Sato S."/>
            <person name="Yoshikawa S."/>
            <person name="Yamada K."/>
            <person name="Nakamura Y."/>
            <person name="Ichinomiya M."/>
            <person name="Sato N."/>
            <person name="Blanc-Mathieu R."/>
            <person name="Endo H."/>
            <person name="Kuwata A."/>
            <person name="Ogata H."/>
        </authorList>
    </citation>
    <scope>NUCLEOTIDE SEQUENCE [LARGE SCALE GENOMIC DNA]</scope>
</reference>
<feature type="repeat" description="HEAT" evidence="3">
    <location>
        <begin position="281"/>
        <end position="319"/>
    </location>
</feature>
<keyword evidence="1" id="KW-0677">Repeat</keyword>
<proteinExistence type="inferred from homology"/>
<evidence type="ECO:0000256" key="2">
    <source>
        <dbReference type="ARBA" id="ARBA00038332"/>
    </source>
</evidence>
<dbReference type="InterPro" id="IPR021133">
    <property type="entry name" value="HEAT_type_2"/>
</dbReference>
<name>A0A9W7B343_9STRA</name>
<dbReference type="InterPro" id="IPR051023">
    <property type="entry name" value="PP2A_Regulatory_Subunit_A"/>
</dbReference>
<dbReference type="Gene3D" id="1.25.10.10">
    <property type="entry name" value="Leucine-rich Repeat Variant"/>
    <property type="match status" value="1"/>
</dbReference>
<protein>
    <recommendedName>
        <fullName evidence="4">Phosphatase PP2A regulatory subunit A/Splicing factor 3B subunit 1-like HEAT repeat domain-containing protein</fullName>
    </recommendedName>
</protein>
<dbReference type="PANTHER" id="PTHR10648">
    <property type="entry name" value="SERINE/THREONINE-PROTEIN PHOSPHATASE PP2A 65 KDA REGULATORY SUBUNIT"/>
    <property type="match status" value="1"/>
</dbReference>
<dbReference type="GO" id="GO:0000159">
    <property type="term" value="C:protein phosphatase type 2A complex"/>
    <property type="evidence" value="ECO:0007669"/>
    <property type="project" value="TreeGrafter"/>
</dbReference>
<dbReference type="PROSITE" id="PS50077">
    <property type="entry name" value="HEAT_REPEAT"/>
    <property type="match status" value="1"/>
</dbReference>
<dbReference type="AlphaFoldDB" id="A0A9W7B343"/>
<dbReference type="GO" id="GO:0005829">
    <property type="term" value="C:cytosol"/>
    <property type="evidence" value="ECO:0007669"/>
    <property type="project" value="TreeGrafter"/>
</dbReference>
<dbReference type="GO" id="GO:0019888">
    <property type="term" value="F:protein phosphatase regulator activity"/>
    <property type="evidence" value="ECO:0007669"/>
    <property type="project" value="TreeGrafter"/>
</dbReference>
<gene>
    <name evidence="5" type="ORF">TL16_g09478</name>
</gene>
<dbReference type="SUPFAM" id="SSF48371">
    <property type="entry name" value="ARM repeat"/>
    <property type="match status" value="1"/>
</dbReference>
<dbReference type="Proteomes" id="UP001162640">
    <property type="component" value="Unassembled WGS sequence"/>
</dbReference>
<evidence type="ECO:0000259" key="4">
    <source>
        <dbReference type="Pfam" id="PF22646"/>
    </source>
</evidence>
<evidence type="ECO:0000313" key="6">
    <source>
        <dbReference type="Proteomes" id="UP001162640"/>
    </source>
</evidence>
<evidence type="ECO:0000256" key="1">
    <source>
        <dbReference type="ARBA" id="ARBA00022737"/>
    </source>
</evidence>
<comment type="similarity">
    <text evidence="2">Belongs to the phosphatase 2A regulatory subunit A family.</text>
</comment>
<comment type="caution">
    <text evidence="5">The sequence shown here is derived from an EMBL/GenBank/DDBJ whole genome shotgun (WGS) entry which is preliminary data.</text>
</comment>
<feature type="domain" description="Phosphatase PP2A regulatory subunit A/Splicing factor 3B subunit 1-like HEAT repeat" evidence="4">
    <location>
        <begin position="280"/>
        <end position="344"/>
    </location>
</feature>
<dbReference type="EMBL" id="BLQM01000323">
    <property type="protein sequence ID" value="GMH83084.1"/>
    <property type="molecule type" value="Genomic_DNA"/>
</dbReference>
<dbReference type="InterPro" id="IPR011989">
    <property type="entry name" value="ARM-like"/>
</dbReference>
<accession>A0A9W7B343</accession>
<dbReference type="GO" id="GO:0005634">
    <property type="term" value="C:nucleus"/>
    <property type="evidence" value="ECO:0007669"/>
    <property type="project" value="TreeGrafter"/>
</dbReference>
<dbReference type="InterPro" id="IPR016024">
    <property type="entry name" value="ARM-type_fold"/>
</dbReference>
<dbReference type="Pfam" id="PF22646">
    <property type="entry name" value="PPP2R1A-like_HEAT"/>
    <property type="match status" value="1"/>
</dbReference>
<evidence type="ECO:0000256" key="3">
    <source>
        <dbReference type="PROSITE-ProRule" id="PRU00103"/>
    </source>
</evidence>
<evidence type="ECO:0000313" key="5">
    <source>
        <dbReference type="EMBL" id="GMH83084.1"/>
    </source>
</evidence>
<sequence>MSISPMQLFEEQISCDDSSLRLDAMRKLKLVGEAMGKAETLGSLIPFLADHTDDDDEMLLKMAQELGTMVPSLIPGAEAQPIVSILEVLAGVEETVVRNASITSLNLVIPHLSTSTSKSLLEMVKRLVSAEWFTGRVSSCGIFASTYSKFGEAKNEEAKDEMRKLYKVLAEDETPMVRRGAAQNFSSFASVVEKEHQATDMVVIYNQLSQDEQDSVRQLIVIGATAIGKILNDTQQCTMYVFPVVKNACNDRSWRVRHAVAKNYPTIALALQCSGDLVDQMVGCFLGLLQDTEAEVRGAAASNIAKITDIAGQDMFCSDTVPLLDGLSKDPVMEVRSKLSTALMDCTNPEECGKLSDQIILDHIQPVIQGMLQNEEESDEVKINILRKLPSLTRILGQMKDIVSVVSNLASYMLNWRIRECVARIVPSLAEAMGIEAFSSGSKSFLAIWLELLQDQVANVRSACVEGIYKIYEVACSEKDGAAWVSKNILASLQPIYDSSTFYLTRITHLMLYASLCPSDSTPKQLLDEVVTVLLAALSDGVPNVRTVAARSLTPIVAFCDDSLINTKIKPRMTEICDGVDLSIADEMNHDNDFRMQLRRLNSMLEA</sequence>
<dbReference type="PANTHER" id="PTHR10648:SF4">
    <property type="entry name" value="PROTEIN PHOSPHATASE 2 (FORMERLY 2A), REGULATORY SUBUNIT A, BETA ISOFORM-RELATED"/>
    <property type="match status" value="1"/>
</dbReference>